<dbReference type="AlphaFoldDB" id="A0A0E9PFB6"/>
<proteinExistence type="predicted"/>
<accession>A0A0E9PFB6</accession>
<dbReference type="EMBL" id="GBXM01105610">
    <property type="protein sequence ID" value="JAH02967.1"/>
    <property type="molecule type" value="Transcribed_RNA"/>
</dbReference>
<name>A0A0E9PFB6_ANGAN</name>
<reference evidence="1" key="2">
    <citation type="journal article" date="2015" name="Fish Shellfish Immunol.">
        <title>Early steps in the European eel (Anguilla anguilla)-Vibrio vulnificus interaction in the gills: Role of the RtxA13 toxin.</title>
        <authorList>
            <person name="Callol A."/>
            <person name="Pajuelo D."/>
            <person name="Ebbesson L."/>
            <person name="Teles M."/>
            <person name="MacKenzie S."/>
            <person name="Amaro C."/>
        </authorList>
    </citation>
    <scope>NUCLEOTIDE SEQUENCE</scope>
</reference>
<reference evidence="1" key="1">
    <citation type="submission" date="2014-11" db="EMBL/GenBank/DDBJ databases">
        <authorList>
            <person name="Amaro Gonzalez C."/>
        </authorList>
    </citation>
    <scope>NUCLEOTIDE SEQUENCE</scope>
</reference>
<sequence length="29" mass="3580">MLAILCKLRLMRSDFNNLNIKFIFLIYYI</sequence>
<organism evidence="1">
    <name type="scientific">Anguilla anguilla</name>
    <name type="common">European freshwater eel</name>
    <name type="synonym">Muraena anguilla</name>
    <dbReference type="NCBI Taxonomy" id="7936"/>
    <lineage>
        <taxon>Eukaryota</taxon>
        <taxon>Metazoa</taxon>
        <taxon>Chordata</taxon>
        <taxon>Craniata</taxon>
        <taxon>Vertebrata</taxon>
        <taxon>Euteleostomi</taxon>
        <taxon>Actinopterygii</taxon>
        <taxon>Neopterygii</taxon>
        <taxon>Teleostei</taxon>
        <taxon>Anguilliformes</taxon>
        <taxon>Anguillidae</taxon>
        <taxon>Anguilla</taxon>
    </lineage>
</organism>
<protein>
    <submittedName>
        <fullName evidence="1">Uncharacterized protein</fullName>
    </submittedName>
</protein>
<evidence type="ECO:0000313" key="1">
    <source>
        <dbReference type="EMBL" id="JAH02967.1"/>
    </source>
</evidence>